<dbReference type="PANTHER" id="PTHR14136">
    <property type="entry name" value="BTB_POZ DOMAIN-CONTAINING PROTEIN KCTD9"/>
    <property type="match status" value="1"/>
</dbReference>
<reference evidence="2" key="1">
    <citation type="submission" date="2020-10" db="EMBL/GenBank/DDBJ databases">
        <title>Sequencing the genomes of 1000 actinobacteria strains.</title>
        <authorList>
            <person name="Klenk H.-P."/>
        </authorList>
    </citation>
    <scope>NUCLEOTIDE SEQUENCE</scope>
    <source>
        <strain evidence="2">DSM 46832</strain>
    </source>
</reference>
<feature type="transmembrane region" description="Helical" evidence="1">
    <location>
        <begin position="457"/>
        <end position="476"/>
    </location>
</feature>
<dbReference type="Proteomes" id="UP000649753">
    <property type="component" value="Unassembled WGS sequence"/>
</dbReference>
<dbReference type="InterPro" id="IPR001646">
    <property type="entry name" value="5peptide_repeat"/>
</dbReference>
<accession>A0A927RB53</accession>
<name>A0A927RB53_9ACTN</name>
<proteinExistence type="predicted"/>
<dbReference type="PANTHER" id="PTHR14136:SF17">
    <property type="entry name" value="BTB_POZ DOMAIN-CONTAINING PROTEIN KCTD9"/>
    <property type="match status" value="1"/>
</dbReference>
<gene>
    <name evidence="2" type="ORF">H4W31_006964</name>
</gene>
<keyword evidence="1" id="KW-0472">Membrane</keyword>
<protein>
    <submittedName>
        <fullName evidence="2">Uncharacterized protein YjbI with pentapeptide repeats</fullName>
    </submittedName>
</protein>
<dbReference type="InterPro" id="IPR051082">
    <property type="entry name" value="Pentapeptide-BTB/POZ_domain"/>
</dbReference>
<sequence length="541" mass="58783">MGNRHLALDNVTVDAAFFDEVVEIASRNRKGIRDLSGCSFEGATFLAGCRFGGCSFPRGANFIHASFDSPDFRNASFGDEVDFTGAEFVGTTRFENCTFGNHVKFGNCKFTGPINFGGATIGDGAIFWQSDFSDTAAFGDARFGSLVNWTFANFRSEASFSSARFGDGADFSRTQFHDFANFSAGYFGVAAQFSNVKFNGVTKFRRRIFARGALFSSTAFRGDTSFEQASFEGGDVTFVGADVVCRNFSLEGITFTRAVHITVDARSVSFKSTRFLNGGHVRMNGPSELDIEDASFPQPFMISSEVALGTTVRSVARADLSGLALSEVDLNGCRFVGSHNLDKLQIQATERPFSFMSTTRFGVKRMVIAEELELRKALHPQGLAEGQSGVTDEQVASIYRQLRKGREDRKDEPGAADFYYGEMLMRMRAAHTSRAERVIIGAYWLISGFGLRASRAFVAFLIAVTAGTAIIALCGLSPDSRGAPRYSLLDATLIALKSCLGWQSPSAVNVMGEYISLALRFVGPVLLGLCALAIRGRIKRG</sequence>
<dbReference type="EMBL" id="JADBEB010000001">
    <property type="protein sequence ID" value="MBE1491326.1"/>
    <property type="molecule type" value="Genomic_DNA"/>
</dbReference>
<keyword evidence="1" id="KW-0812">Transmembrane</keyword>
<dbReference type="AlphaFoldDB" id="A0A927RB53"/>
<keyword evidence="3" id="KW-1185">Reference proteome</keyword>
<evidence type="ECO:0000313" key="2">
    <source>
        <dbReference type="EMBL" id="MBE1491326.1"/>
    </source>
</evidence>
<keyword evidence="1" id="KW-1133">Transmembrane helix</keyword>
<dbReference type="Pfam" id="PF13576">
    <property type="entry name" value="Pentapeptide_3"/>
    <property type="match status" value="1"/>
</dbReference>
<evidence type="ECO:0000256" key="1">
    <source>
        <dbReference type="SAM" id="Phobius"/>
    </source>
</evidence>
<comment type="caution">
    <text evidence="2">The sequence shown here is derived from an EMBL/GenBank/DDBJ whole genome shotgun (WGS) entry which is preliminary data.</text>
</comment>
<dbReference type="Gene3D" id="2.160.20.80">
    <property type="entry name" value="E3 ubiquitin-protein ligase SopA"/>
    <property type="match status" value="2"/>
</dbReference>
<dbReference type="RefSeq" id="WP_192770424.1">
    <property type="nucleotide sequence ID" value="NZ_JADBEB010000001.1"/>
</dbReference>
<evidence type="ECO:0000313" key="3">
    <source>
        <dbReference type="Proteomes" id="UP000649753"/>
    </source>
</evidence>
<organism evidence="2 3">
    <name type="scientific">Plantactinospora soyae</name>
    <dbReference type="NCBI Taxonomy" id="1544732"/>
    <lineage>
        <taxon>Bacteria</taxon>
        <taxon>Bacillati</taxon>
        <taxon>Actinomycetota</taxon>
        <taxon>Actinomycetes</taxon>
        <taxon>Micromonosporales</taxon>
        <taxon>Micromonosporaceae</taxon>
        <taxon>Plantactinospora</taxon>
    </lineage>
</organism>